<organism evidence="1 2">
    <name type="scientific">Trifolium medium</name>
    <dbReference type="NCBI Taxonomy" id="97028"/>
    <lineage>
        <taxon>Eukaryota</taxon>
        <taxon>Viridiplantae</taxon>
        <taxon>Streptophyta</taxon>
        <taxon>Embryophyta</taxon>
        <taxon>Tracheophyta</taxon>
        <taxon>Spermatophyta</taxon>
        <taxon>Magnoliopsida</taxon>
        <taxon>eudicotyledons</taxon>
        <taxon>Gunneridae</taxon>
        <taxon>Pentapetalae</taxon>
        <taxon>rosids</taxon>
        <taxon>fabids</taxon>
        <taxon>Fabales</taxon>
        <taxon>Fabaceae</taxon>
        <taxon>Papilionoideae</taxon>
        <taxon>50 kb inversion clade</taxon>
        <taxon>NPAAA clade</taxon>
        <taxon>Hologalegina</taxon>
        <taxon>IRL clade</taxon>
        <taxon>Trifolieae</taxon>
        <taxon>Trifolium</taxon>
    </lineage>
</organism>
<protein>
    <submittedName>
        <fullName evidence="1">Uncharacterized protein</fullName>
    </submittedName>
</protein>
<dbReference type="Proteomes" id="UP000265520">
    <property type="component" value="Unassembled WGS sequence"/>
</dbReference>
<dbReference type="AlphaFoldDB" id="A0A392MZ94"/>
<dbReference type="EMBL" id="LXQA010023124">
    <property type="protein sequence ID" value="MCH92643.1"/>
    <property type="molecule type" value="Genomic_DNA"/>
</dbReference>
<name>A0A392MZ94_9FABA</name>
<reference evidence="1 2" key="1">
    <citation type="journal article" date="2018" name="Front. Plant Sci.">
        <title>Red Clover (Trifolium pratense) and Zigzag Clover (T. medium) - A Picture of Genomic Similarities and Differences.</title>
        <authorList>
            <person name="Dluhosova J."/>
            <person name="Istvanek J."/>
            <person name="Nedelnik J."/>
            <person name="Repkova J."/>
        </authorList>
    </citation>
    <scope>NUCLEOTIDE SEQUENCE [LARGE SCALE GENOMIC DNA]</scope>
    <source>
        <strain evidence="2">cv. 10/8</strain>
        <tissue evidence="1">Leaf</tissue>
    </source>
</reference>
<evidence type="ECO:0000313" key="2">
    <source>
        <dbReference type="Proteomes" id="UP000265520"/>
    </source>
</evidence>
<gene>
    <name evidence="1" type="ORF">A2U01_0013583</name>
</gene>
<proteinExistence type="predicted"/>
<comment type="caution">
    <text evidence="1">The sequence shown here is derived from an EMBL/GenBank/DDBJ whole genome shotgun (WGS) entry which is preliminary data.</text>
</comment>
<sequence length="63" mass="6562">MCVRGGYGVGIVSSWAVKGRYGIGEGKCGNEKNLNGVSYCFWWPATTNSVSGCVDIGATPTSI</sequence>
<accession>A0A392MZ94</accession>
<evidence type="ECO:0000313" key="1">
    <source>
        <dbReference type="EMBL" id="MCH92643.1"/>
    </source>
</evidence>
<keyword evidence="2" id="KW-1185">Reference proteome</keyword>